<accession>A0A8K0KAM9</accession>
<dbReference type="Proteomes" id="UP000792457">
    <property type="component" value="Unassembled WGS sequence"/>
</dbReference>
<keyword evidence="2" id="KW-1185">Reference proteome</keyword>
<reference evidence="1" key="1">
    <citation type="submission" date="2013-04" db="EMBL/GenBank/DDBJ databases">
        <authorList>
            <person name="Qu J."/>
            <person name="Murali S.C."/>
            <person name="Bandaranaike D."/>
            <person name="Bellair M."/>
            <person name="Blankenburg K."/>
            <person name="Chao H."/>
            <person name="Dinh H."/>
            <person name="Doddapaneni H."/>
            <person name="Downs B."/>
            <person name="Dugan-Rocha S."/>
            <person name="Elkadiri S."/>
            <person name="Gnanaolivu R.D."/>
            <person name="Hernandez B."/>
            <person name="Javaid M."/>
            <person name="Jayaseelan J.C."/>
            <person name="Lee S."/>
            <person name="Li M."/>
            <person name="Ming W."/>
            <person name="Munidasa M."/>
            <person name="Muniz J."/>
            <person name="Nguyen L."/>
            <person name="Ongeri F."/>
            <person name="Osuji N."/>
            <person name="Pu L.-L."/>
            <person name="Puazo M."/>
            <person name="Qu C."/>
            <person name="Quiroz J."/>
            <person name="Raj R."/>
            <person name="Weissenberger G."/>
            <person name="Xin Y."/>
            <person name="Zou X."/>
            <person name="Han Y."/>
            <person name="Richards S."/>
            <person name="Worley K."/>
            <person name="Muzny D."/>
            <person name="Gibbs R."/>
        </authorList>
    </citation>
    <scope>NUCLEOTIDE SEQUENCE</scope>
    <source>
        <strain evidence="1">Sampled in the wild</strain>
    </source>
</reference>
<reference evidence="1" key="2">
    <citation type="submission" date="2017-10" db="EMBL/GenBank/DDBJ databases">
        <title>Ladona fulva Genome sequencing and assembly.</title>
        <authorList>
            <person name="Murali S."/>
            <person name="Richards S."/>
            <person name="Bandaranaike D."/>
            <person name="Bellair M."/>
            <person name="Blankenburg K."/>
            <person name="Chao H."/>
            <person name="Dinh H."/>
            <person name="Doddapaneni H."/>
            <person name="Dugan-Rocha S."/>
            <person name="Elkadiri S."/>
            <person name="Gnanaolivu R."/>
            <person name="Hernandez B."/>
            <person name="Skinner E."/>
            <person name="Javaid M."/>
            <person name="Lee S."/>
            <person name="Li M."/>
            <person name="Ming W."/>
            <person name="Munidasa M."/>
            <person name="Muniz J."/>
            <person name="Nguyen L."/>
            <person name="Hughes D."/>
            <person name="Osuji N."/>
            <person name="Pu L.-L."/>
            <person name="Puazo M."/>
            <person name="Qu C."/>
            <person name="Quiroz J."/>
            <person name="Raj R."/>
            <person name="Weissenberger G."/>
            <person name="Xin Y."/>
            <person name="Zou X."/>
            <person name="Han Y."/>
            <person name="Worley K."/>
            <person name="Muzny D."/>
            <person name="Gibbs R."/>
        </authorList>
    </citation>
    <scope>NUCLEOTIDE SEQUENCE</scope>
    <source>
        <strain evidence="1">Sampled in the wild</strain>
    </source>
</reference>
<dbReference type="AlphaFoldDB" id="A0A8K0KAM9"/>
<dbReference type="EMBL" id="KZ308558">
    <property type="protein sequence ID" value="KAG8231526.1"/>
    <property type="molecule type" value="Genomic_DNA"/>
</dbReference>
<evidence type="ECO:0000313" key="1">
    <source>
        <dbReference type="EMBL" id="KAG8231526.1"/>
    </source>
</evidence>
<evidence type="ECO:0000313" key="2">
    <source>
        <dbReference type="Proteomes" id="UP000792457"/>
    </source>
</evidence>
<protein>
    <submittedName>
        <fullName evidence="1">Uncharacterized protein</fullName>
    </submittedName>
</protein>
<gene>
    <name evidence="1" type="ORF">J437_LFUL008067</name>
</gene>
<comment type="caution">
    <text evidence="1">The sequence shown here is derived from an EMBL/GenBank/DDBJ whole genome shotgun (WGS) entry which is preliminary data.</text>
</comment>
<organism evidence="1 2">
    <name type="scientific">Ladona fulva</name>
    <name type="common">Scarce chaser dragonfly</name>
    <name type="synonym">Libellula fulva</name>
    <dbReference type="NCBI Taxonomy" id="123851"/>
    <lineage>
        <taxon>Eukaryota</taxon>
        <taxon>Metazoa</taxon>
        <taxon>Ecdysozoa</taxon>
        <taxon>Arthropoda</taxon>
        <taxon>Hexapoda</taxon>
        <taxon>Insecta</taxon>
        <taxon>Pterygota</taxon>
        <taxon>Palaeoptera</taxon>
        <taxon>Odonata</taxon>
        <taxon>Epiprocta</taxon>
        <taxon>Anisoptera</taxon>
        <taxon>Libelluloidea</taxon>
        <taxon>Libellulidae</taxon>
        <taxon>Ladona</taxon>
    </lineage>
</organism>
<sequence length="72" mass="7862">MYAIQSGGRPHAARGLQVQRLHASGGVSGGHGAWLRGGLPEFLHRGQLLRPQPAVFAPRNLPIVRRRAHQIQ</sequence>
<proteinExistence type="predicted"/>
<name>A0A8K0KAM9_LADFU</name>